<proteinExistence type="predicted"/>
<gene>
    <name evidence="2" type="ORF">ACH407_10285</name>
</gene>
<sequence>MPHNIPDITTVTTPDITTVVAPDITLNITPDNAPDDTCTSRRVRTQAERRTD</sequence>
<name>A0ABW7U2V7_9ACTN</name>
<accession>A0ABW7U2V7</accession>
<evidence type="ECO:0000256" key="1">
    <source>
        <dbReference type="SAM" id="MobiDB-lite"/>
    </source>
</evidence>
<dbReference type="RefSeq" id="WP_398708355.1">
    <property type="nucleotide sequence ID" value="NZ_JBIRUI010000003.1"/>
</dbReference>
<comment type="caution">
    <text evidence="2">The sequence shown here is derived from an EMBL/GenBank/DDBJ whole genome shotgun (WGS) entry which is preliminary data.</text>
</comment>
<reference evidence="2 3" key="1">
    <citation type="submission" date="2024-10" db="EMBL/GenBank/DDBJ databases">
        <title>The Natural Products Discovery Center: Release of the First 8490 Sequenced Strains for Exploring Actinobacteria Biosynthetic Diversity.</title>
        <authorList>
            <person name="Kalkreuter E."/>
            <person name="Kautsar S.A."/>
            <person name="Yang D."/>
            <person name="Bader C.D."/>
            <person name="Teijaro C.N."/>
            <person name="Fluegel L."/>
            <person name="Davis C.M."/>
            <person name="Simpson J.R."/>
            <person name="Lauterbach L."/>
            <person name="Steele A.D."/>
            <person name="Gui C."/>
            <person name="Meng S."/>
            <person name="Li G."/>
            <person name="Viehrig K."/>
            <person name="Ye F."/>
            <person name="Su P."/>
            <person name="Kiefer A.F."/>
            <person name="Nichols A."/>
            <person name="Cepeda A.J."/>
            <person name="Yan W."/>
            <person name="Fan B."/>
            <person name="Jiang Y."/>
            <person name="Adhikari A."/>
            <person name="Zheng C.-J."/>
            <person name="Schuster L."/>
            <person name="Cowan T.M."/>
            <person name="Smanski M.J."/>
            <person name="Chevrette M.G."/>
            <person name="De Carvalho L.P.S."/>
            <person name="Shen B."/>
        </authorList>
    </citation>
    <scope>NUCLEOTIDE SEQUENCE [LARGE SCALE GENOMIC DNA]</scope>
    <source>
        <strain evidence="2 3">NPDC020602</strain>
    </source>
</reference>
<evidence type="ECO:0000313" key="3">
    <source>
        <dbReference type="Proteomes" id="UP001611339"/>
    </source>
</evidence>
<keyword evidence="3" id="KW-1185">Reference proteome</keyword>
<protein>
    <submittedName>
        <fullName evidence="2">Uncharacterized protein</fullName>
    </submittedName>
</protein>
<feature type="region of interest" description="Disordered" evidence="1">
    <location>
        <begin position="27"/>
        <end position="52"/>
    </location>
</feature>
<dbReference type="Proteomes" id="UP001611339">
    <property type="component" value="Unassembled WGS sequence"/>
</dbReference>
<evidence type="ECO:0000313" key="2">
    <source>
        <dbReference type="EMBL" id="MFI1713948.1"/>
    </source>
</evidence>
<dbReference type="EMBL" id="JBIRUI010000003">
    <property type="protein sequence ID" value="MFI1713948.1"/>
    <property type="molecule type" value="Genomic_DNA"/>
</dbReference>
<organism evidence="2 3">
    <name type="scientific">Streptomyces litmocidini</name>
    <dbReference type="NCBI Taxonomy" id="67318"/>
    <lineage>
        <taxon>Bacteria</taxon>
        <taxon>Bacillati</taxon>
        <taxon>Actinomycetota</taxon>
        <taxon>Actinomycetes</taxon>
        <taxon>Kitasatosporales</taxon>
        <taxon>Streptomycetaceae</taxon>
        <taxon>Streptomyces</taxon>
    </lineage>
</organism>